<keyword evidence="10" id="KW-1185">Reference proteome</keyword>
<dbReference type="EMBL" id="JBHSPF010000015">
    <property type="protein sequence ID" value="MFC5627766.1"/>
    <property type="molecule type" value="Genomic_DNA"/>
</dbReference>
<dbReference type="RefSeq" id="WP_270896418.1">
    <property type="nucleotide sequence ID" value="NZ_JBHSPF010000015.1"/>
</dbReference>
<evidence type="ECO:0000256" key="7">
    <source>
        <dbReference type="ARBA" id="ARBA00023136"/>
    </source>
</evidence>
<gene>
    <name evidence="9" type="primary">mreD</name>
    <name evidence="9" type="ORF">ACFPTR_02520</name>
</gene>
<protein>
    <submittedName>
        <fullName evidence="9">Rod shape-determining protein MreD</fullName>
    </submittedName>
</protein>
<feature type="transmembrane region" description="Helical" evidence="8">
    <location>
        <begin position="101"/>
        <end position="124"/>
    </location>
</feature>
<evidence type="ECO:0000256" key="5">
    <source>
        <dbReference type="ARBA" id="ARBA00022960"/>
    </source>
</evidence>
<keyword evidence="4 8" id="KW-0812">Transmembrane</keyword>
<evidence type="ECO:0000256" key="4">
    <source>
        <dbReference type="ARBA" id="ARBA00022692"/>
    </source>
</evidence>
<feature type="transmembrane region" description="Helical" evidence="8">
    <location>
        <begin position="136"/>
        <end position="156"/>
    </location>
</feature>
<proteinExistence type="inferred from homology"/>
<comment type="similarity">
    <text evidence="2">Belongs to the MreD family.</text>
</comment>
<sequence>MIRFVLPFLLFLLFIIEGTWFQIFIPFHLDNGVVLVPRFTLIAVVLIAIYRGAGSGIMFGVLVGVLYDFVYNELIGVYMFSFGLTAYISSFTIPAVRHSNWWQMLIVFCAIFIFEWLTYGLYYLIDYTDIYFEQFFVMRLLPSWILNGVVAIVLLYPARLLFQKLETYEELEQR</sequence>
<dbReference type="InterPro" id="IPR007227">
    <property type="entry name" value="Cell_shape_determining_MreD"/>
</dbReference>
<evidence type="ECO:0000313" key="9">
    <source>
        <dbReference type="EMBL" id="MFC5627766.1"/>
    </source>
</evidence>
<keyword evidence="7 8" id="KW-0472">Membrane</keyword>
<accession>A0ABW0U5Z3</accession>
<evidence type="ECO:0000256" key="3">
    <source>
        <dbReference type="ARBA" id="ARBA00022475"/>
    </source>
</evidence>
<evidence type="ECO:0000256" key="6">
    <source>
        <dbReference type="ARBA" id="ARBA00022989"/>
    </source>
</evidence>
<comment type="subcellular location">
    <subcellularLocation>
        <location evidence="1">Cell membrane</location>
        <topology evidence="1">Multi-pass membrane protein</topology>
    </subcellularLocation>
</comment>
<evidence type="ECO:0000256" key="2">
    <source>
        <dbReference type="ARBA" id="ARBA00007776"/>
    </source>
</evidence>
<feature type="transmembrane region" description="Helical" evidence="8">
    <location>
        <begin position="74"/>
        <end position="95"/>
    </location>
</feature>
<keyword evidence="5" id="KW-0133">Cell shape</keyword>
<evidence type="ECO:0000313" key="10">
    <source>
        <dbReference type="Proteomes" id="UP001596143"/>
    </source>
</evidence>
<evidence type="ECO:0000256" key="1">
    <source>
        <dbReference type="ARBA" id="ARBA00004651"/>
    </source>
</evidence>
<dbReference type="NCBIfam" id="TIGR03426">
    <property type="entry name" value="shape_MreD"/>
    <property type="match status" value="1"/>
</dbReference>
<keyword evidence="6 8" id="KW-1133">Transmembrane helix</keyword>
<comment type="caution">
    <text evidence="9">The sequence shown here is derived from an EMBL/GenBank/DDBJ whole genome shotgun (WGS) entry which is preliminary data.</text>
</comment>
<organism evidence="9 10">
    <name type="scientific">Aliibacillus thermotolerans</name>
    <dbReference type="NCBI Taxonomy" id="1834418"/>
    <lineage>
        <taxon>Bacteria</taxon>
        <taxon>Bacillati</taxon>
        <taxon>Bacillota</taxon>
        <taxon>Bacilli</taxon>
        <taxon>Bacillales</taxon>
        <taxon>Bacillaceae</taxon>
        <taxon>Aliibacillus</taxon>
    </lineage>
</organism>
<dbReference type="Proteomes" id="UP001596143">
    <property type="component" value="Unassembled WGS sequence"/>
</dbReference>
<keyword evidence="3" id="KW-1003">Cell membrane</keyword>
<name>A0ABW0U5Z3_9BACI</name>
<feature type="transmembrane region" description="Helical" evidence="8">
    <location>
        <begin position="42"/>
        <end position="67"/>
    </location>
</feature>
<dbReference type="Pfam" id="PF04093">
    <property type="entry name" value="MreD"/>
    <property type="match status" value="1"/>
</dbReference>
<reference evidence="10" key="1">
    <citation type="journal article" date="2019" name="Int. J. Syst. Evol. Microbiol.">
        <title>The Global Catalogue of Microorganisms (GCM) 10K type strain sequencing project: providing services to taxonomists for standard genome sequencing and annotation.</title>
        <authorList>
            <consortium name="The Broad Institute Genomics Platform"/>
            <consortium name="The Broad Institute Genome Sequencing Center for Infectious Disease"/>
            <person name="Wu L."/>
            <person name="Ma J."/>
        </authorList>
    </citation>
    <scope>NUCLEOTIDE SEQUENCE [LARGE SCALE GENOMIC DNA]</scope>
    <source>
        <strain evidence="10">CGMCC 1.15790</strain>
    </source>
</reference>
<evidence type="ECO:0000256" key="8">
    <source>
        <dbReference type="SAM" id="Phobius"/>
    </source>
</evidence>